<gene>
    <name evidence="2" type="ORF">FF38_11471</name>
</gene>
<evidence type="ECO:0000313" key="3">
    <source>
        <dbReference type="Proteomes" id="UP000037069"/>
    </source>
</evidence>
<keyword evidence="3" id="KW-1185">Reference proteome</keyword>
<evidence type="ECO:0000313" key="2">
    <source>
        <dbReference type="EMBL" id="KNC33909.1"/>
    </source>
</evidence>
<name>A0A0L0CR57_LUCCU</name>
<proteinExistence type="predicted"/>
<sequence length="190" mass="22263">MYDIVLQRQRILLEAHCEVIRSFLDSLIEGRLQLYNKNARNNILQTSPHTSMNHLGNIIMLCFLTGLNLQFQTPPGFPYKDELNSLYKYKTGYEMQQFKESPTWMLTEFFNNPTSLNERKTNSRQQVPFYEVAPYSNKISSLFCHDHANQIHPEYDMPHNLQFSSTTKQRHSHNGSHDHHQSHNHSAITA</sequence>
<feature type="region of interest" description="Disordered" evidence="1">
    <location>
        <begin position="155"/>
        <end position="190"/>
    </location>
</feature>
<reference evidence="2 3" key="1">
    <citation type="journal article" date="2015" name="Nat. Commun.">
        <title>Lucilia cuprina genome unlocks parasitic fly biology to underpin future interventions.</title>
        <authorList>
            <person name="Anstead C.A."/>
            <person name="Korhonen P.K."/>
            <person name="Young N.D."/>
            <person name="Hall R.S."/>
            <person name="Jex A.R."/>
            <person name="Murali S.C."/>
            <person name="Hughes D.S."/>
            <person name="Lee S.F."/>
            <person name="Perry T."/>
            <person name="Stroehlein A.J."/>
            <person name="Ansell B.R."/>
            <person name="Breugelmans B."/>
            <person name="Hofmann A."/>
            <person name="Qu J."/>
            <person name="Dugan S."/>
            <person name="Lee S.L."/>
            <person name="Chao H."/>
            <person name="Dinh H."/>
            <person name="Han Y."/>
            <person name="Doddapaneni H.V."/>
            <person name="Worley K.C."/>
            <person name="Muzny D.M."/>
            <person name="Ioannidis P."/>
            <person name="Waterhouse R.M."/>
            <person name="Zdobnov E.M."/>
            <person name="James P.J."/>
            <person name="Bagnall N.H."/>
            <person name="Kotze A.C."/>
            <person name="Gibbs R.A."/>
            <person name="Richards S."/>
            <person name="Batterham P."/>
            <person name="Gasser R.B."/>
        </authorList>
    </citation>
    <scope>NUCLEOTIDE SEQUENCE [LARGE SCALE GENOMIC DNA]</scope>
    <source>
        <strain evidence="2 3">LS</strain>
        <tissue evidence="2">Full body</tissue>
    </source>
</reference>
<comment type="caution">
    <text evidence="2">The sequence shown here is derived from an EMBL/GenBank/DDBJ whole genome shotgun (WGS) entry which is preliminary data.</text>
</comment>
<evidence type="ECO:0000256" key="1">
    <source>
        <dbReference type="SAM" id="MobiDB-lite"/>
    </source>
</evidence>
<protein>
    <submittedName>
        <fullName evidence="2">Uncharacterized protein</fullName>
    </submittedName>
</protein>
<accession>A0A0L0CR57</accession>
<dbReference type="Proteomes" id="UP000037069">
    <property type="component" value="Unassembled WGS sequence"/>
</dbReference>
<dbReference type="AlphaFoldDB" id="A0A0L0CR57"/>
<dbReference type="EMBL" id="JRES01000130">
    <property type="protein sequence ID" value="KNC33909.1"/>
    <property type="molecule type" value="Genomic_DNA"/>
</dbReference>
<organism evidence="2 3">
    <name type="scientific">Lucilia cuprina</name>
    <name type="common">Green bottle fly</name>
    <name type="synonym">Australian sheep blowfly</name>
    <dbReference type="NCBI Taxonomy" id="7375"/>
    <lineage>
        <taxon>Eukaryota</taxon>
        <taxon>Metazoa</taxon>
        <taxon>Ecdysozoa</taxon>
        <taxon>Arthropoda</taxon>
        <taxon>Hexapoda</taxon>
        <taxon>Insecta</taxon>
        <taxon>Pterygota</taxon>
        <taxon>Neoptera</taxon>
        <taxon>Endopterygota</taxon>
        <taxon>Diptera</taxon>
        <taxon>Brachycera</taxon>
        <taxon>Muscomorpha</taxon>
        <taxon>Oestroidea</taxon>
        <taxon>Calliphoridae</taxon>
        <taxon>Luciliinae</taxon>
        <taxon>Lucilia</taxon>
    </lineage>
</organism>